<comment type="caution">
    <text evidence="7">The sequence shown here is derived from an EMBL/GenBank/DDBJ whole genome shotgun (WGS) entry which is preliminary data.</text>
</comment>
<dbReference type="Pfam" id="PF07298">
    <property type="entry name" value="NnrU"/>
    <property type="match status" value="1"/>
</dbReference>
<dbReference type="InterPro" id="IPR009915">
    <property type="entry name" value="NnrU_dom"/>
</dbReference>
<evidence type="ECO:0000256" key="3">
    <source>
        <dbReference type="ARBA" id="ARBA00022989"/>
    </source>
</evidence>
<sequence>MIVFGWRAAPIDFVYTLPQSIKPIAMILMLIASLLFAAAKQRANIKRVIRHPQLTSVLVWSIAHLILNGDSRSLILFGGMCL</sequence>
<keyword evidence="3 5" id="KW-1133">Transmembrane helix</keyword>
<dbReference type="Proteomes" id="UP001195963">
    <property type="component" value="Unassembled WGS sequence"/>
</dbReference>
<evidence type="ECO:0000256" key="4">
    <source>
        <dbReference type="ARBA" id="ARBA00023136"/>
    </source>
</evidence>
<evidence type="ECO:0000313" key="8">
    <source>
        <dbReference type="Proteomes" id="UP001195963"/>
    </source>
</evidence>
<keyword evidence="4 5" id="KW-0472">Membrane</keyword>
<organism evidence="7 8">
    <name type="scientific">Shewanella nanhaiensis</name>
    <dbReference type="NCBI Taxonomy" id="2864872"/>
    <lineage>
        <taxon>Bacteria</taxon>
        <taxon>Pseudomonadati</taxon>
        <taxon>Pseudomonadota</taxon>
        <taxon>Gammaproteobacteria</taxon>
        <taxon>Alteromonadales</taxon>
        <taxon>Shewanellaceae</taxon>
        <taxon>Shewanella</taxon>
    </lineage>
</organism>
<name>A0ABS7E6Z8_9GAMM</name>
<gene>
    <name evidence="7" type="ORF">K0625_17490</name>
</gene>
<reference evidence="7 8" key="1">
    <citation type="submission" date="2021-07" db="EMBL/GenBank/DDBJ databases">
        <title>Shewanella sp. nov, isolated from SCS.</title>
        <authorList>
            <person name="Cao W.R."/>
        </authorList>
    </citation>
    <scope>NUCLEOTIDE SEQUENCE [LARGE SCALE GENOMIC DNA]</scope>
    <source>
        <strain evidence="7 8">NR704-98</strain>
    </source>
</reference>
<feature type="domain" description="NnrU" evidence="6">
    <location>
        <begin position="1"/>
        <end position="81"/>
    </location>
</feature>
<feature type="transmembrane region" description="Helical" evidence="5">
    <location>
        <begin position="20"/>
        <end position="39"/>
    </location>
</feature>
<protein>
    <submittedName>
        <fullName evidence="7">NnrU family protein</fullName>
    </submittedName>
</protein>
<keyword evidence="8" id="KW-1185">Reference proteome</keyword>
<proteinExistence type="predicted"/>
<accession>A0ABS7E6Z8</accession>
<evidence type="ECO:0000256" key="2">
    <source>
        <dbReference type="ARBA" id="ARBA00022692"/>
    </source>
</evidence>
<evidence type="ECO:0000313" key="7">
    <source>
        <dbReference type="EMBL" id="MBW8185447.1"/>
    </source>
</evidence>
<dbReference type="EMBL" id="JAHZST010000014">
    <property type="protein sequence ID" value="MBW8185447.1"/>
    <property type="molecule type" value="Genomic_DNA"/>
</dbReference>
<evidence type="ECO:0000256" key="5">
    <source>
        <dbReference type="SAM" id="Phobius"/>
    </source>
</evidence>
<evidence type="ECO:0000259" key="6">
    <source>
        <dbReference type="Pfam" id="PF07298"/>
    </source>
</evidence>
<comment type="subcellular location">
    <subcellularLocation>
        <location evidence="1">Membrane</location>
        <topology evidence="1">Multi-pass membrane protein</topology>
    </subcellularLocation>
</comment>
<evidence type="ECO:0000256" key="1">
    <source>
        <dbReference type="ARBA" id="ARBA00004141"/>
    </source>
</evidence>
<keyword evidence="2 5" id="KW-0812">Transmembrane</keyword>